<comment type="caution">
    <text evidence="2">The sequence shown here is derived from an EMBL/GenBank/DDBJ whole genome shotgun (WGS) entry which is preliminary data.</text>
</comment>
<feature type="transmembrane region" description="Helical" evidence="1">
    <location>
        <begin position="33"/>
        <end position="56"/>
    </location>
</feature>
<keyword evidence="1" id="KW-0812">Transmembrane</keyword>
<keyword evidence="1" id="KW-0472">Membrane</keyword>
<dbReference type="Proteomes" id="UP000193411">
    <property type="component" value="Unassembled WGS sequence"/>
</dbReference>
<feature type="non-terminal residue" evidence="2">
    <location>
        <position position="1"/>
    </location>
</feature>
<reference evidence="2 3" key="1">
    <citation type="submission" date="2016-07" db="EMBL/GenBank/DDBJ databases">
        <title>Pervasive Adenine N6-methylation of Active Genes in Fungi.</title>
        <authorList>
            <consortium name="DOE Joint Genome Institute"/>
            <person name="Mondo S.J."/>
            <person name="Dannebaum R.O."/>
            <person name="Kuo R.C."/>
            <person name="Labutti K."/>
            <person name="Haridas S."/>
            <person name="Kuo A."/>
            <person name="Salamov A."/>
            <person name="Ahrendt S.R."/>
            <person name="Lipzen A."/>
            <person name="Sullivan W."/>
            <person name="Andreopoulos W.B."/>
            <person name="Clum A."/>
            <person name="Lindquist E."/>
            <person name="Daum C."/>
            <person name="Ramamoorthy G.K."/>
            <person name="Gryganskyi A."/>
            <person name="Culley D."/>
            <person name="Magnuson J.K."/>
            <person name="James T.Y."/>
            <person name="O'Malley M.A."/>
            <person name="Stajich J.E."/>
            <person name="Spatafora J.W."/>
            <person name="Visel A."/>
            <person name="Grigoriev I.V."/>
        </authorList>
    </citation>
    <scope>NUCLEOTIDE SEQUENCE [LARGE SCALE GENOMIC DNA]</scope>
    <source>
        <strain evidence="2 3">PL171</strain>
    </source>
</reference>
<proteinExistence type="predicted"/>
<organism evidence="2 3">
    <name type="scientific">Catenaria anguillulae PL171</name>
    <dbReference type="NCBI Taxonomy" id="765915"/>
    <lineage>
        <taxon>Eukaryota</taxon>
        <taxon>Fungi</taxon>
        <taxon>Fungi incertae sedis</taxon>
        <taxon>Blastocladiomycota</taxon>
        <taxon>Blastocladiomycetes</taxon>
        <taxon>Blastocladiales</taxon>
        <taxon>Catenariaceae</taxon>
        <taxon>Catenaria</taxon>
    </lineage>
</organism>
<keyword evidence="1" id="KW-1133">Transmembrane helix</keyword>
<name>A0A1Y2HI67_9FUNG</name>
<accession>A0A1Y2HI67</accession>
<evidence type="ECO:0000313" key="2">
    <source>
        <dbReference type="EMBL" id="ORZ33684.1"/>
    </source>
</evidence>
<evidence type="ECO:0000313" key="3">
    <source>
        <dbReference type="Proteomes" id="UP000193411"/>
    </source>
</evidence>
<sequence length="158" mass="17438">ACIVILYCAAIRSTTTISPCVQGATPSLSSVPSFSLCLFPFLLSLLACSFVCGLLGQSTYSLSCLRTCAPLLPWCLRAWRNVWSWIRHLYPTDCHFGPYILYSNQRKFGNEILCQLMGWTESGPSCKGLTKLAENWAKTNVRNSGCFVAGLANRRLGD</sequence>
<dbReference type="AlphaFoldDB" id="A0A1Y2HI67"/>
<gene>
    <name evidence="2" type="ORF">BCR44DRAFT_1437935</name>
</gene>
<feature type="non-terminal residue" evidence="2">
    <location>
        <position position="158"/>
    </location>
</feature>
<keyword evidence="3" id="KW-1185">Reference proteome</keyword>
<dbReference type="EMBL" id="MCFL01000034">
    <property type="protein sequence ID" value="ORZ33684.1"/>
    <property type="molecule type" value="Genomic_DNA"/>
</dbReference>
<evidence type="ECO:0000256" key="1">
    <source>
        <dbReference type="SAM" id="Phobius"/>
    </source>
</evidence>
<protein>
    <submittedName>
        <fullName evidence="2">Uncharacterized protein</fullName>
    </submittedName>
</protein>